<sequence length="313" mass="34523">MLTHGADVVALERGAARLRRQGDAVADLSSQASRAVGRLAPVWGGPDADAAQASWRRCRRDLDAWAEAVARMAKALDAQSAAQRRTSESGGGEGPGAGVSGGFGPGWGPGIDGGLGWPVIGPWPVADPWAEGQSRDAEHYGRLPREVDERWRGYTDEERQTILAEIIEERAEHYGIGMPQVEFRDEPGGANGSWSEGESHSESKVMLNNDVIDDPMILHTVFHELRHGGQHEAVEDADVPWWAFWQDPVYENGVTEEQVQAWEENFENYIPAREDYDGYFNQPVEVDARGEGSTYLEGMTAEELERLLREGQE</sequence>
<protein>
    <recommendedName>
        <fullName evidence="4">WXG100 family type VII secretion target</fullName>
    </recommendedName>
</protein>
<evidence type="ECO:0008006" key="4">
    <source>
        <dbReference type="Google" id="ProtNLM"/>
    </source>
</evidence>
<dbReference type="AlphaFoldDB" id="A0A560WGT2"/>
<dbReference type="OrthoDB" id="3758331at2"/>
<comment type="caution">
    <text evidence="2">The sequence shown here is derived from an EMBL/GenBank/DDBJ whole genome shotgun (WGS) entry which is preliminary data.</text>
</comment>
<evidence type="ECO:0000256" key="1">
    <source>
        <dbReference type="SAM" id="MobiDB-lite"/>
    </source>
</evidence>
<dbReference type="InterPro" id="IPR036689">
    <property type="entry name" value="ESAT-6-like_sf"/>
</dbReference>
<proteinExistence type="predicted"/>
<organism evidence="2 3">
    <name type="scientific">Marihabitans asiaticum</name>
    <dbReference type="NCBI Taxonomy" id="415218"/>
    <lineage>
        <taxon>Bacteria</taxon>
        <taxon>Bacillati</taxon>
        <taxon>Actinomycetota</taxon>
        <taxon>Actinomycetes</taxon>
        <taxon>Micrococcales</taxon>
        <taxon>Intrasporangiaceae</taxon>
        <taxon>Marihabitans</taxon>
    </lineage>
</organism>
<dbReference type="RefSeq" id="WP_144854882.1">
    <property type="nucleotide sequence ID" value="NZ_BAAAYT010000001.1"/>
</dbReference>
<name>A0A560WGT2_9MICO</name>
<dbReference type="Gene3D" id="1.10.287.1060">
    <property type="entry name" value="ESAT-6-like"/>
    <property type="match status" value="1"/>
</dbReference>
<dbReference type="SUPFAM" id="SSF140453">
    <property type="entry name" value="EsxAB dimer-like"/>
    <property type="match status" value="1"/>
</dbReference>
<reference evidence="2 3" key="1">
    <citation type="submission" date="2019-06" db="EMBL/GenBank/DDBJ databases">
        <title>Sequencing the genomes of 1000 actinobacteria strains.</title>
        <authorList>
            <person name="Klenk H.-P."/>
        </authorList>
    </citation>
    <scope>NUCLEOTIDE SEQUENCE [LARGE SCALE GENOMIC DNA]</scope>
    <source>
        <strain evidence="2 3">DSM 18935</strain>
    </source>
</reference>
<gene>
    <name evidence="2" type="ORF">FB557_0236</name>
</gene>
<dbReference type="Proteomes" id="UP000315628">
    <property type="component" value="Unassembled WGS sequence"/>
</dbReference>
<keyword evidence="3" id="KW-1185">Reference proteome</keyword>
<feature type="compositionally biased region" description="Gly residues" evidence="1">
    <location>
        <begin position="89"/>
        <end position="111"/>
    </location>
</feature>
<accession>A0A560WGT2</accession>
<feature type="region of interest" description="Disordered" evidence="1">
    <location>
        <begin position="79"/>
        <end position="111"/>
    </location>
</feature>
<evidence type="ECO:0000313" key="3">
    <source>
        <dbReference type="Proteomes" id="UP000315628"/>
    </source>
</evidence>
<evidence type="ECO:0000313" key="2">
    <source>
        <dbReference type="EMBL" id="TWD16704.1"/>
    </source>
</evidence>
<dbReference type="EMBL" id="VIUW01000001">
    <property type="protein sequence ID" value="TWD16704.1"/>
    <property type="molecule type" value="Genomic_DNA"/>
</dbReference>